<evidence type="ECO:0000313" key="7">
    <source>
        <dbReference type="EMBL" id="SNR57552.1"/>
    </source>
</evidence>
<evidence type="ECO:0000256" key="1">
    <source>
        <dbReference type="ARBA" id="ARBA00010790"/>
    </source>
</evidence>
<sequence length="546" mass="59491">MRVSVKKTEGKDGDVRNDCDVLIVGAGPSGAVAAQEFARAGMRVTCLEQGDWPDYERARAGYADFELVSRKHWNWDPNQRRAGGDYPIDDAESDVTALMYNGVGGSTVLYAAHWERFLPSDFRTRTMDGVGDDWPIGYWDLEPYYDEVERQFAVSGLEGDPALPPSTPPPLPPVPLNKLGRRGAEALNRLGWHWWPGSNAIATAEYGPLHACAQRTACPFGCPTGAKASADRTHWQSLAKDQVRLTVRATVEQILLDDRGRAAGVTYLDADGVRHEVRAGVVVLCANAIGTPRIMLASADGSGVANSSGLVGRRLMMHPFGNAIGIFDEDLESWRGPLGQYLHSLEFYETDRSRGFVRGAKWNLIPSGAPLSFMLPGTWGDEPVWGPNFTRLLRERLGHSAIWGVICEDLPDPANRVLLDDGAAAGGVPGVRIQYRTSDNTRAMMAWHLERLSEVLDAMGATKKIFNSGLRGTGWHLLGTAVMGEDREASVVDPHGQCHDVPNLYVFDGSVFPTSSGVNPTATIAANALRCARSLVARRRDVEVTS</sequence>
<dbReference type="AlphaFoldDB" id="A0A238XFT6"/>
<dbReference type="PANTHER" id="PTHR46056:SF12">
    <property type="entry name" value="LONG-CHAIN-ALCOHOL OXIDASE"/>
    <property type="match status" value="1"/>
</dbReference>
<protein>
    <submittedName>
        <fullName evidence="7">Choline dehydrogenase</fullName>
    </submittedName>
</protein>
<dbReference type="Proteomes" id="UP000198420">
    <property type="component" value="Unassembled WGS sequence"/>
</dbReference>
<reference evidence="8" key="1">
    <citation type="submission" date="2017-06" db="EMBL/GenBank/DDBJ databases">
        <authorList>
            <person name="Varghese N."/>
            <person name="Submissions S."/>
        </authorList>
    </citation>
    <scope>NUCLEOTIDE SEQUENCE [LARGE SCALE GENOMIC DNA]</scope>
    <source>
        <strain evidence="8">DSM 44485</strain>
    </source>
</reference>
<keyword evidence="8" id="KW-1185">Reference proteome</keyword>
<feature type="domain" description="Glucose-methanol-choline oxidoreductase C-terminal" evidence="6">
    <location>
        <begin position="411"/>
        <end position="528"/>
    </location>
</feature>
<dbReference type="PANTHER" id="PTHR46056">
    <property type="entry name" value="LONG-CHAIN-ALCOHOL OXIDASE"/>
    <property type="match status" value="1"/>
</dbReference>
<dbReference type="GO" id="GO:0016614">
    <property type="term" value="F:oxidoreductase activity, acting on CH-OH group of donors"/>
    <property type="evidence" value="ECO:0007669"/>
    <property type="project" value="InterPro"/>
</dbReference>
<feature type="domain" description="Glucose-methanol-choline oxidoreductase N-terminal" evidence="5">
    <location>
        <begin position="23"/>
        <end position="319"/>
    </location>
</feature>
<evidence type="ECO:0000259" key="5">
    <source>
        <dbReference type="Pfam" id="PF00732"/>
    </source>
</evidence>
<name>A0A238XFT6_9ACTN</name>
<keyword evidence="3" id="KW-0274">FAD</keyword>
<comment type="similarity">
    <text evidence="1">Belongs to the GMC oxidoreductase family.</text>
</comment>
<proteinExistence type="inferred from homology"/>
<keyword evidence="2" id="KW-0285">Flavoprotein</keyword>
<dbReference type="Gene3D" id="3.50.50.60">
    <property type="entry name" value="FAD/NAD(P)-binding domain"/>
    <property type="match status" value="2"/>
</dbReference>
<dbReference type="Pfam" id="PF00732">
    <property type="entry name" value="GMC_oxred_N"/>
    <property type="match status" value="1"/>
</dbReference>
<dbReference type="InterPro" id="IPR000172">
    <property type="entry name" value="GMC_OxRdtase_N"/>
</dbReference>
<dbReference type="SUPFAM" id="SSF51905">
    <property type="entry name" value="FAD/NAD(P)-binding domain"/>
    <property type="match status" value="1"/>
</dbReference>
<evidence type="ECO:0000256" key="3">
    <source>
        <dbReference type="ARBA" id="ARBA00022827"/>
    </source>
</evidence>
<evidence type="ECO:0000256" key="2">
    <source>
        <dbReference type="ARBA" id="ARBA00022630"/>
    </source>
</evidence>
<dbReference type="GO" id="GO:0050660">
    <property type="term" value="F:flavin adenine dinucleotide binding"/>
    <property type="evidence" value="ECO:0007669"/>
    <property type="project" value="InterPro"/>
</dbReference>
<dbReference type="SUPFAM" id="SSF54373">
    <property type="entry name" value="FAD-linked reductases, C-terminal domain"/>
    <property type="match status" value="1"/>
</dbReference>
<gene>
    <name evidence="7" type="ORF">SAMN06265355_104289</name>
</gene>
<dbReference type="InterPro" id="IPR007867">
    <property type="entry name" value="GMC_OxRtase_C"/>
</dbReference>
<dbReference type="PRINTS" id="PR00411">
    <property type="entry name" value="PNDRDTASEI"/>
</dbReference>
<accession>A0A238XFT6</accession>
<evidence type="ECO:0000313" key="8">
    <source>
        <dbReference type="Proteomes" id="UP000198420"/>
    </source>
</evidence>
<keyword evidence="4" id="KW-0560">Oxidoreductase</keyword>
<evidence type="ECO:0000256" key="4">
    <source>
        <dbReference type="ARBA" id="ARBA00023002"/>
    </source>
</evidence>
<dbReference type="EMBL" id="FZNP01000004">
    <property type="protein sequence ID" value="SNR57552.1"/>
    <property type="molecule type" value="Genomic_DNA"/>
</dbReference>
<organism evidence="7 8">
    <name type="scientific">Actinomadura mexicana</name>
    <dbReference type="NCBI Taxonomy" id="134959"/>
    <lineage>
        <taxon>Bacteria</taxon>
        <taxon>Bacillati</taxon>
        <taxon>Actinomycetota</taxon>
        <taxon>Actinomycetes</taxon>
        <taxon>Streptosporangiales</taxon>
        <taxon>Thermomonosporaceae</taxon>
        <taxon>Actinomadura</taxon>
    </lineage>
</organism>
<evidence type="ECO:0000259" key="6">
    <source>
        <dbReference type="Pfam" id="PF05199"/>
    </source>
</evidence>
<dbReference type="Pfam" id="PF05199">
    <property type="entry name" value="GMC_oxred_C"/>
    <property type="match status" value="1"/>
</dbReference>
<dbReference type="InterPro" id="IPR036188">
    <property type="entry name" value="FAD/NAD-bd_sf"/>
</dbReference>